<name>A0A2K4X9J9_PSEVC</name>
<dbReference type="Proteomes" id="UP000238288">
    <property type="component" value="Chromosome PCAR9a"/>
</dbReference>
<evidence type="ECO:0000256" key="5">
    <source>
        <dbReference type="ARBA" id="ARBA00013187"/>
    </source>
</evidence>
<dbReference type="InterPro" id="IPR050087">
    <property type="entry name" value="AON_synthase_class-II"/>
</dbReference>
<reference evidence="14 17" key="1">
    <citation type="submission" date="2015-06" db="EMBL/GenBank/DDBJ databases">
        <title>Genome sequence of Pseudoalteromonas carrageenovora.</title>
        <authorList>
            <person name="Xie B.-B."/>
            <person name="Rong J.-C."/>
            <person name="Qin Q.-L."/>
            <person name="Zhang Y.-Z."/>
        </authorList>
    </citation>
    <scope>NUCLEOTIDE SEQUENCE [LARGE SCALE GENOMIC DNA]</scope>
    <source>
        <strain evidence="14 17">IAM 12662</strain>
    </source>
</reference>
<dbReference type="EC" id="2.3.1.47" evidence="5"/>
<dbReference type="GO" id="GO:0030170">
    <property type="term" value="F:pyridoxal phosphate binding"/>
    <property type="evidence" value="ECO:0007669"/>
    <property type="project" value="InterPro"/>
</dbReference>
<keyword evidence="6 15" id="KW-0808">Transferase</keyword>
<dbReference type="Proteomes" id="UP000615003">
    <property type="component" value="Unassembled WGS sequence"/>
</dbReference>
<dbReference type="AlphaFoldDB" id="A0A2K4X9J9"/>
<evidence type="ECO:0000256" key="7">
    <source>
        <dbReference type="ARBA" id="ARBA00022756"/>
    </source>
</evidence>
<dbReference type="InterPro" id="IPR015422">
    <property type="entry name" value="PyrdxlP-dep_Trfase_small"/>
</dbReference>
<dbReference type="Gene3D" id="3.90.1150.10">
    <property type="entry name" value="Aspartate Aminotransferase, domain 1"/>
    <property type="match status" value="1"/>
</dbReference>
<evidence type="ECO:0000313" key="16">
    <source>
        <dbReference type="Proteomes" id="UP000238288"/>
    </source>
</evidence>
<comment type="subunit">
    <text evidence="4">Homodimer.</text>
</comment>
<evidence type="ECO:0000259" key="13">
    <source>
        <dbReference type="Pfam" id="PF00155"/>
    </source>
</evidence>
<evidence type="ECO:0000313" key="15">
    <source>
        <dbReference type="EMBL" id="SOU40992.1"/>
    </source>
</evidence>
<dbReference type="EMBL" id="AQGW01000020">
    <property type="protein sequence ID" value="MBE0383334.1"/>
    <property type="molecule type" value="Genomic_DNA"/>
</dbReference>
<dbReference type="RefSeq" id="WP_104642709.1">
    <property type="nucleotide sequence ID" value="NZ_AQGW01000020.1"/>
</dbReference>
<protein>
    <recommendedName>
        <fullName evidence="5">8-amino-7-oxononanoate synthase</fullName>
        <ecNumber evidence="5">2.3.1.47</ecNumber>
    </recommendedName>
    <alternativeName>
        <fullName evidence="9">7-keto-8-amino-pelargonic acid synthase</fullName>
    </alternativeName>
    <alternativeName>
        <fullName evidence="10">8-amino-7-ketopelargonate synthase</fullName>
    </alternativeName>
</protein>
<organism evidence="15 16">
    <name type="scientific">Pseudoalteromonas carrageenovora IAM 12662</name>
    <dbReference type="NCBI Taxonomy" id="1314868"/>
    <lineage>
        <taxon>Bacteria</taxon>
        <taxon>Pseudomonadati</taxon>
        <taxon>Pseudomonadota</taxon>
        <taxon>Gammaproteobacteria</taxon>
        <taxon>Alteromonadales</taxon>
        <taxon>Pseudoalteromonadaceae</taxon>
        <taxon>Pseudoalteromonas</taxon>
    </lineage>
</organism>
<evidence type="ECO:0000256" key="1">
    <source>
        <dbReference type="ARBA" id="ARBA00001933"/>
    </source>
</evidence>
<dbReference type="SUPFAM" id="SSF53383">
    <property type="entry name" value="PLP-dependent transferases"/>
    <property type="match status" value="1"/>
</dbReference>
<comment type="catalytic activity">
    <reaction evidence="11">
        <text>6-carboxyhexanoyl-[ACP] + L-alanine + H(+) = (8S)-8-amino-7-oxononanoate + holo-[ACP] + CO2</text>
        <dbReference type="Rhea" id="RHEA:42288"/>
        <dbReference type="Rhea" id="RHEA-COMP:9685"/>
        <dbReference type="Rhea" id="RHEA-COMP:9955"/>
        <dbReference type="ChEBI" id="CHEBI:15378"/>
        <dbReference type="ChEBI" id="CHEBI:16526"/>
        <dbReference type="ChEBI" id="CHEBI:57972"/>
        <dbReference type="ChEBI" id="CHEBI:64479"/>
        <dbReference type="ChEBI" id="CHEBI:78846"/>
        <dbReference type="ChEBI" id="CHEBI:149468"/>
        <dbReference type="EC" id="2.3.1.47"/>
    </reaction>
</comment>
<dbReference type="GeneID" id="93663648"/>
<keyword evidence="17" id="KW-1185">Reference proteome</keyword>
<evidence type="ECO:0000256" key="12">
    <source>
        <dbReference type="RuleBase" id="RU003693"/>
    </source>
</evidence>
<evidence type="ECO:0000313" key="17">
    <source>
        <dbReference type="Proteomes" id="UP000615003"/>
    </source>
</evidence>
<dbReference type="GO" id="GO:0008710">
    <property type="term" value="F:8-amino-7-oxononanoate synthase activity"/>
    <property type="evidence" value="ECO:0007669"/>
    <property type="project" value="UniProtKB-EC"/>
</dbReference>
<sequence>MPFEFINTHLQARKQDALLRNRHTVQSATARTITINDVTYLNFASNDYLGFGDCALNLEQSQILGSHSSPLVTGYQAQQQQLEHYLCEQFGYGAGMLFSSGFSANSSVIKALFQDKTAAQNSAIFQDKLNHASLIDGAMHSNAALVRFNHNDLNHLRSRLEKSKAKNKLIISEGVFSMDGDTAPLKELLALAKAHNAWLMIDDAHGFGALGKTGLGSCEVLLDEGLALPEVLVITFGKAVASSGACVLASKELINYMLQFNRDYTYSTAMSPLMASLTLSRLKTIKTATNKREQLNSNIALFKQLAKTHSLAVMESNTAIQPIVLGCAEQTLKAAEKLKKHGVWLSAIRPPTVAHNTARLRITLTAAHTQADIITLIKHLKGAIA</sequence>
<dbReference type="PANTHER" id="PTHR13693:SF100">
    <property type="entry name" value="8-AMINO-7-OXONONANOATE SYNTHASE"/>
    <property type="match status" value="1"/>
</dbReference>
<reference evidence="15 16" key="2">
    <citation type="submission" date="2017-11" db="EMBL/GenBank/DDBJ databases">
        <authorList>
            <person name="Han C.G."/>
        </authorList>
    </citation>
    <scope>NUCLEOTIDE SEQUENCE [LARGE SCALE GENOMIC DNA]</scope>
    <source>
        <strain evidence="16">ATCC 43555</strain>
        <strain evidence="15">ATCC43555</strain>
    </source>
</reference>
<gene>
    <name evidence="15" type="primary">bioF</name>
    <name evidence="15" type="ORF">PCAR9_A30157</name>
    <name evidence="14" type="ORF">PCARR_a1660</name>
</gene>
<dbReference type="InterPro" id="IPR015421">
    <property type="entry name" value="PyrdxlP-dep_Trfase_major"/>
</dbReference>
<dbReference type="Pfam" id="PF00155">
    <property type="entry name" value="Aminotran_1_2"/>
    <property type="match status" value="1"/>
</dbReference>
<proteinExistence type="inferred from homology"/>
<feature type="domain" description="Aminotransferase class I/classII large" evidence="13">
    <location>
        <begin position="40"/>
        <end position="380"/>
    </location>
</feature>
<dbReference type="PANTHER" id="PTHR13693">
    <property type="entry name" value="CLASS II AMINOTRANSFERASE/8-AMINO-7-OXONONANOATE SYNTHASE"/>
    <property type="match status" value="1"/>
</dbReference>
<comment type="similarity">
    <text evidence="3">Belongs to the class-II pyridoxal-phosphate-dependent aminotransferase family. BioF subfamily.</text>
</comment>
<evidence type="ECO:0000256" key="8">
    <source>
        <dbReference type="ARBA" id="ARBA00022898"/>
    </source>
</evidence>
<dbReference type="InterPro" id="IPR001917">
    <property type="entry name" value="Aminotrans_II_pyridoxalP_BS"/>
</dbReference>
<evidence type="ECO:0000256" key="9">
    <source>
        <dbReference type="ARBA" id="ARBA00032610"/>
    </source>
</evidence>
<comment type="pathway">
    <text evidence="2">Cofactor biosynthesis; biotin biosynthesis.</text>
</comment>
<dbReference type="GO" id="GO:0009102">
    <property type="term" value="P:biotin biosynthetic process"/>
    <property type="evidence" value="ECO:0007669"/>
    <property type="project" value="UniProtKB-KW"/>
</dbReference>
<dbReference type="Gene3D" id="3.40.640.10">
    <property type="entry name" value="Type I PLP-dependent aspartate aminotransferase-like (Major domain)"/>
    <property type="match status" value="1"/>
</dbReference>
<dbReference type="OrthoDB" id="9807157at2"/>
<comment type="cofactor">
    <cofactor evidence="1 12">
        <name>pyridoxal 5'-phosphate</name>
        <dbReference type="ChEBI" id="CHEBI:597326"/>
    </cofactor>
</comment>
<dbReference type="InterPro" id="IPR015424">
    <property type="entry name" value="PyrdxlP-dep_Trfase"/>
</dbReference>
<evidence type="ECO:0000256" key="6">
    <source>
        <dbReference type="ARBA" id="ARBA00022679"/>
    </source>
</evidence>
<keyword evidence="15" id="KW-0012">Acyltransferase</keyword>
<accession>A0A2K4X9J9</accession>
<evidence type="ECO:0000313" key="14">
    <source>
        <dbReference type="EMBL" id="MBE0383334.1"/>
    </source>
</evidence>
<evidence type="ECO:0000256" key="11">
    <source>
        <dbReference type="ARBA" id="ARBA00047715"/>
    </source>
</evidence>
<dbReference type="InterPro" id="IPR004839">
    <property type="entry name" value="Aminotransferase_I/II_large"/>
</dbReference>
<keyword evidence="7" id="KW-0093">Biotin biosynthesis</keyword>
<evidence type="ECO:0000256" key="2">
    <source>
        <dbReference type="ARBA" id="ARBA00004746"/>
    </source>
</evidence>
<evidence type="ECO:0000256" key="10">
    <source>
        <dbReference type="ARBA" id="ARBA00033381"/>
    </source>
</evidence>
<evidence type="ECO:0000256" key="4">
    <source>
        <dbReference type="ARBA" id="ARBA00011738"/>
    </source>
</evidence>
<dbReference type="PROSITE" id="PS00599">
    <property type="entry name" value="AA_TRANSFER_CLASS_2"/>
    <property type="match status" value="1"/>
</dbReference>
<evidence type="ECO:0000256" key="3">
    <source>
        <dbReference type="ARBA" id="ARBA00010008"/>
    </source>
</evidence>
<dbReference type="EMBL" id="LT965928">
    <property type="protein sequence ID" value="SOU40992.1"/>
    <property type="molecule type" value="Genomic_DNA"/>
</dbReference>
<keyword evidence="8 12" id="KW-0663">Pyridoxal phosphate</keyword>